<accession>A0A6V8KY59</accession>
<keyword evidence="8" id="KW-0862">Zinc</keyword>
<reference evidence="15 16" key="1">
    <citation type="submission" date="2020-03" db="EMBL/GenBank/DDBJ databases">
        <title>Whole genome shotgun sequence of Phytohabitans rumicis NBRC 108638.</title>
        <authorList>
            <person name="Komaki H."/>
            <person name="Tamura T."/>
        </authorList>
    </citation>
    <scope>NUCLEOTIDE SEQUENCE [LARGE SCALE GENOMIC DNA]</scope>
    <source>
        <strain evidence="15 16">NBRC 108638</strain>
    </source>
</reference>
<keyword evidence="16" id="KW-1185">Reference proteome</keyword>
<evidence type="ECO:0000256" key="11">
    <source>
        <dbReference type="ARBA" id="ARBA00023136"/>
    </source>
</evidence>
<evidence type="ECO:0000256" key="8">
    <source>
        <dbReference type="ARBA" id="ARBA00022833"/>
    </source>
</evidence>
<evidence type="ECO:0000259" key="14">
    <source>
        <dbReference type="Pfam" id="PF01435"/>
    </source>
</evidence>
<dbReference type="GO" id="GO:0005886">
    <property type="term" value="C:plasma membrane"/>
    <property type="evidence" value="ECO:0007669"/>
    <property type="project" value="UniProtKB-SubCell"/>
</dbReference>
<evidence type="ECO:0000313" key="15">
    <source>
        <dbReference type="EMBL" id="GFJ87381.1"/>
    </source>
</evidence>
<dbReference type="PANTHER" id="PTHR43221">
    <property type="entry name" value="PROTEASE HTPX"/>
    <property type="match status" value="1"/>
</dbReference>
<evidence type="ECO:0000256" key="12">
    <source>
        <dbReference type="SAM" id="MobiDB-lite"/>
    </source>
</evidence>
<evidence type="ECO:0000256" key="5">
    <source>
        <dbReference type="ARBA" id="ARBA00022692"/>
    </source>
</evidence>
<proteinExistence type="predicted"/>
<evidence type="ECO:0000256" key="4">
    <source>
        <dbReference type="ARBA" id="ARBA00022670"/>
    </source>
</evidence>
<organism evidence="15 16">
    <name type="scientific">Phytohabitans rumicis</name>
    <dbReference type="NCBI Taxonomy" id="1076125"/>
    <lineage>
        <taxon>Bacteria</taxon>
        <taxon>Bacillati</taxon>
        <taxon>Actinomycetota</taxon>
        <taxon>Actinomycetes</taxon>
        <taxon>Micromonosporales</taxon>
        <taxon>Micromonosporaceae</taxon>
    </lineage>
</organism>
<evidence type="ECO:0000256" key="9">
    <source>
        <dbReference type="ARBA" id="ARBA00022989"/>
    </source>
</evidence>
<evidence type="ECO:0000256" key="13">
    <source>
        <dbReference type="SAM" id="Phobius"/>
    </source>
</evidence>
<evidence type="ECO:0000256" key="1">
    <source>
        <dbReference type="ARBA" id="ARBA00001947"/>
    </source>
</evidence>
<evidence type="ECO:0000256" key="2">
    <source>
        <dbReference type="ARBA" id="ARBA00004651"/>
    </source>
</evidence>
<dbReference type="PANTHER" id="PTHR43221:SF1">
    <property type="entry name" value="PROTEASE HTPX"/>
    <property type="match status" value="1"/>
</dbReference>
<dbReference type="InterPro" id="IPR050083">
    <property type="entry name" value="HtpX_protease"/>
</dbReference>
<evidence type="ECO:0000256" key="6">
    <source>
        <dbReference type="ARBA" id="ARBA00022723"/>
    </source>
</evidence>
<dbReference type="Pfam" id="PF01435">
    <property type="entry name" value="Peptidase_M48"/>
    <property type="match status" value="1"/>
</dbReference>
<feature type="domain" description="Peptidase M48" evidence="14">
    <location>
        <begin position="260"/>
        <end position="491"/>
    </location>
</feature>
<keyword evidence="5 13" id="KW-0812">Transmembrane</keyword>
<feature type="transmembrane region" description="Helical" evidence="13">
    <location>
        <begin position="224"/>
        <end position="242"/>
    </location>
</feature>
<comment type="subcellular location">
    <subcellularLocation>
        <location evidence="2">Cell membrane</location>
        <topology evidence="2">Multi-pass membrane protein</topology>
    </subcellularLocation>
</comment>
<dbReference type="GO" id="GO:0004222">
    <property type="term" value="F:metalloendopeptidase activity"/>
    <property type="evidence" value="ECO:0007669"/>
    <property type="project" value="InterPro"/>
</dbReference>
<dbReference type="EMBL" id="BLPG01000001">
    <property type="protein sequence ID" value="GFJ87381.1"/>
    <property type="molecule type" value="Genomic_DNA"/>
</dbReference>
<evidence type="ECO:0000256" key="3">
    <source>
        <dbReference type="ARBA" id="ARBA00022475"/>
    </source>
</evidence>
<keyword evidence="3" id="KW-1003">Cell membrane</keyword>
<dbReference type="Proteomes" id="UP000482960">
    <property type="component" value="Unassembled WGS sequence"/>
</dbReference>
<dbReference type="Gene3D" id="3.30.2010.10">
    <property type="entry name" value="Metalloproteases ('zincins'), catalytic domain"/>
    <property type="match status" value="1"/>
</dbReference>
<dbReference type="InterPro" id="IPR001915">
    <property type="entry name" value="Peptidase_M48"/>
</dbReference>
<feature type="region of interest" description="Disordered" evidence="12">
    <location>
        <begin position="59"/>
        <end position="100"/>
    </location>
</feature>
<dbReference type="CDD" id="cd07328">
    <property type="entry name" value="M48_Ste24p_like"/>
    <property type="match status" value="1"/>
</dbReference>
<dbReference type="AlphaFoldDB" id="A0A6V8KY59"/>
<keyword evidence="10" id="KW-0482">Metalloprotease</keyword>
<gene>
    <name evidence="15" type="ORF">Prum_010230</name>
</gene>
<evidence type="ECO:0000256" key="10">
    <source>
        <dbReference type="ARBA" id="ARBA00023049"/>
    </source>
</evidence>
<comment type="cofactor">
    <cofactor evidence="1">
        <name>Zn(2+)</name>
        <dbReference type="ChEBI" id="CHEBI:29105"/>
    </cofactor>
</comment>
<reference evidence="15 16" key="2">
    <citation type="submission" date="2020-03" db="EMBL/GenBank/DDBJ databases">
        <authorList>
            <person name="Ichikawa N."/>
            <person name="Kimura A."/>
            <person name="Kitahashi Y."/>
            <person name="Uohara A."/>
        </authorList>
    </citation>
    <scope>NUCLEOTIDE SEQUENCE [LARGE SCALE GENOMIC DNA]</scope>
    <source>
        <strain evidence="15 16">NBRC 108638</strain>
    </source>
</reference>
<feature type="transmembrane region" description="Helical" evidence="13">
    <location>
        <begin position="193"/>
        <end position="218"/>
    </location>
</feature>
<keyword evidence="4" id="KW-0645">Protease</keyword>
<evidence type="ECO:0000313" key="16">
    <source>
        <dbReference type="Proteomes" id="UP000482960"/>
    </source>
</evidence>
<sequence>MPESKCPRWFRDEIGWLGHARHTGMDRKQWMADYVGPYVKHVVESGKYPMFNRTIHEGRLSHMSPTRVSSTGSTTYSTASPPPSPTRRRGEPHSRRTANGLAPVDQARSATVITTDSSAPCARCAAATVTVHGALPWCPQCEWNLGRFEPARRVPEFGVRVVDRWTHQVAYRLARRQFADLSQRTLDRPMLSAARLVTVTASLLLLAAVVLLAAFGVWLVLYDFPRVTILFGIIALALAFTLRPRLGRLDPTIDVLSRQTAPTLFAVVDQVAAATGAPAPHIIAVDQSVSAYTTSVGIRRRRVLCLGLPLWAVLPPPQRIALLGHELGHFVNGDVRRGLLTQPAFTMLGTTADLIRPVNTATTGVGEILAALVQAIAARVLYLLHLLLVWTGQRDAQRAEYLADELAATAAGSTAVADLMDTLLATDVIDMVIRREARAGRGLNDWHTAVAQARTTSTAQAPLLRQLSIRDEVSLFASHPPTGLRTRMLTARPHREPAVTLTTSQTERIDAELTNQYQRLQRNLGLE</sequence>
<protein>
    <recommendedName>
        <fullName evidence="14">Peptidase M48 domain-containing protein</fullName>
    </recommendedName>
</protein>
<keyword evidence="9 13" id="KW-1133">Transmembrane helix</keyword>
<keyword evidence="6" id="KW-0479">Metal-binding</keyword>
<keyword evidence="7" id="KW-0378">Hydrolase</keyword>
<comment type="caution">
    <text evidence="15">The sequence shown here is derived from an EMBL/GenBank/DDBJ whole genome shotgun (WGS) entry which is preliminary data.</text>
</comment>
<evidence type="ECO:0000256" key="7">
    <source>
        <dbReference type="ARBA" id="ARBA00022801"/>
    </source>
</evidence>
<keyword evidence="11 13" id="KW-0472">Membrane</keyword>
<feature type="compositionally biased region" description="Low complexity" evidence="12">
    <location>
        <begin position="66"/>
        <end position="79"/>
    </location>
</feature>
<name>A0A6V8KY59_9ACTN</name>
<dbReference type="GO" id="GO:0006508">
    <property type="term" value="P:proteolysis"/>
    <property type="evidence" value="ECO:0007669"/>
    <property type="project" value="UniProtKB-KW"/>
</dbReference>
<dbReference type="GO" id="GO:0046872">
    <property type="term" value="F:metal ion binding"/>
    <property type="evidence" value="ECO:0007669"/>
    <property type="project" value="UniProtKB-KW"/>
</dbReference>